<protein>
    <recommendedName>
        <fullName evidence="6">Transmembrane protein</fullName>
    </recommendedName>
</protein>
<proteinExistence type="predicted"/>
<evidence type="ECO:0008006" key="6">
    <source>
        <dbReference type="Google" id="ProtNLM"/>
    </source>
</evidence>
<keyword evidence="2" id="KW-1133">Transmembrane helix</keyword>
<feature type="transmembrane region" description="Helical" evidence="2">
    <location>
        <begin position="110"/>
        <end position="130"/>
    </location>
</feature>
<feature type="signal peptide" evidence="3">
    <location>
        <begin position="1"/>
        <end position="23"/>
    </location>
</feature>
<evidence type="ECO:0000256" key="3">
    <source>
        <dbReference type="SAM" id="SignalP"/>
    </source>
</evidence>
<feature type="chain" id="PRO_5042564970" description="Transmembrane protein" evidence="3">
    <location>
        <begin position="24"/>
        <end position="180"/>
    </location>
</feature>
<dbReference type="EMBL" id="MU839835">
    <property type="protein sequence ID" value="KAK1754712.1"/>
    <property type="molecule type" value="Genomic_DNA"/>
</dbReference>
<dbReference type="Proteomes" id="UP001239445">
    <property type="component" value="Unassembled WGS sequence"/>
</dbReference>
<accession>A0AAJ0BAZ5</accession>
<comment type="caution">
    <text evidence="4">The sequence shown here is derived from an EMBL/GenBank/DDBJ whole genome shotgun (WGS) entry which is preliminary data.</text>
</comment>
<evidence type="ECO:0000256" key="1">
    <source>
        <dbReference type="SAM" id="MobiDB-lite"/>
    </source>
</evidence>
<feature type="compositionally biased region" description="Basic and acidic residues" evidence="1">
    <location>
        <begin position="41"/>
        <end position="54"/>
    </location>
</feature>
<feature type="region of interest" description="Disordered" evidence="1">
    <location>
        <begin position="41"/>
        <end position="78"/>
    </location>
</feature>
<name>A0AAJ0BAZ5_9PEZI</name>
<keyword evidence="3" id="KW-0732">Signal</keyword>
<organism evidence="4 5">
    <name type="scientific">Echria macrotheca</name>
    <dbReference type="NCBI Taxonomy" id="438768"/>
    <lineage>
        <taxon>Eukaryota</taxon>
        <taxon>Fungi</taxon>
        <taxon>Dikarya</taxon>
        <taxon>Ascomycota</taxon>
        <taxon>Pezizomycotina</taxon>
        <taxon>Sordariomycetes</taxon>
        <taxon>Sordariomycetidae</taxon>
        <taxon>Sordariales</taxon>
        <taxon>Schizotheciaceae</taxon>
        <taxon>Echria</taxon>
    </lineage>
</organism>
<gene>
    <name evidence="4" type="ORF">QBC47DRAFT_384748</name>
</gene>
<feature type="compositionally biased region" description="Polar residues" evidence="1">
    <location>
        <begin position="55"/>
        <end position="78"/>
    </location>
</feature>
<reference evidence="4" key="1">
    <citation type="submission" date="2023-06" db="EMBL/GenBank/DDBJ databases">
        <title>Genome-scale phylogeny and comparative genomics of the fungal order Sordariales.</title>
        <authorList>
            <consortium name="Lawrence Berkeley National Laboratory"/>
            <person name="Hensen N."/>
            <person name="Bonometti L."/>
            <person name="Westerberg I."/>
            <person name="Brannstrom I.O."/>
            <person name="Guillou S."/>
            <person name="Cros-Aarteil S."/>
            <person name="Calhoun S."/>
            <person name="Haridas S."/>
            <person name="Kuo A."/>
            <person name="Mondo S."/>
            <person name="Pangilinan J."/>
            <person name="Riley R."/>
            <person name="Labutti K."/>
            <person name="Andreopoulos B."/>
            <person name="Lipzen A."/>
            <person name="Chen C."/>
            <person name="Yanf M."/>
            <person name="Daum C."/>
            <person name="Ng V."/>
            <person name="Clum A."/>
            <person name="Steindorff A."/>
            <person name="Ohm R."/>
            <person name="Martin F."/>
            <person name="Silar P."/>
            <person name="Natvig D."/>
            <person name="Lalanne C."/>
            <person name="Gautier V."/>
            <person name="Ament-Velasquez S.L."/>
            <person name="Kruys A."/>
            <person name="Hutchinson M.I."/>
            <person name="Powell A.J."/>
            <person name="Barry K."/>
            <person name="Miller A.N."/>
            <person name="Grigoriev I.V."/>
            <person name="Debuchy R."/>
            <person name="Gladieux P."/>
            <person name="Thoren M.H."/>
            <person name="Johannesson H."/>
        </authorList>
    </citation>
    <scope>NUCLEOTIDE SEQUENCE</scope>
    <source>
        <strain evidence="4">PSN4</strain>
    </source>
</reference>
<feature type="region of interest" description="Disordered" evidence="1">
    <location>
        <begin position="139"/>
        <end position="180"/>
    </location>
</feature>
<keyword evidence="2" id="KW-0472">Membrane</keyword>
<dbReference type="AlphaFoldDB" id="A0AAJ0BAZ5"/>
<feature type="compositionally biased region" description="Polar residues" evidence="1">
    <location>
        <begin position="156"/>
        <end position="180"/>
    </location>
</feature>
<sequence length="180" mass="18867">MRSFRHILCVLFVSCLQIFFSSGAPAAALVPQRRSLVDAGDGVHLDVPRPRSETSKPTTTTRQSLRNPTKRQATLSNPTITLTAGVDGFDGGGGSGSSSGGGGLTTDQKISIGVGVPSAVGAVVGMWFAWKRYRRGEGAKPTVEVQNDKAVRNPASIGNSSSERLQAPTYSRSTGTSGRF</sequence>
<keyword evidence="5" id="KW-1185">Reference proteome</keyword>
<evidence type="ECO:0000256" key="2">
    <source>
        <dbReference type="SAM" id="Phobius"/>
    </source>
</evidence>
<keyword evidence="2" id="KW-0812">Transmembrane</keyword>
<evidence type="ECO:0000313" key="4">
    <source>
        <dbReference type="EMBL" id="KAK1754712.1"/>
    </source>
</evidence>
<evidence type="ECO:0000313" key="5">
    <source>
        <dbReference type="Proteomes" id="UP001239445"/>
    </source>
</evidence>